<feature type="coiled-coil region" evidence="1">
    <location>
        <begin position="1773"/>
        <end position="1804"/>
    </location>
</feature>
<evidence type="ECO:0000256" key="1">
    <source>
        <dbReference type="SAM" id="Coils"/>
    </source>
</evidence>
<evidence type="ECO:0008006" key="5">
    <source>
        <dbReference type="Google" id="ProtNLM"/>
    </source>
</evidence>
<keyword evidence="2" id="KW-1133">Transmembrane helix</keyword>
<geneLocation type="plastid" evidence="3"/>
<keyword evidence="2" id="KW-0472">Membrane</keyword>
<dbReference type="GeneID" id="22975722"/>
<sequence length="2164" mass="260681">MKIIFKKASSDFCVGIFYGILSILSIGPSQFLAFRYFVFKGITESQIFMSGSFIGQLFIYLSVYNNSLYRALMKPHLMSLLAIPYLILRLCAPVSIEKWKNRILLQKMNKKWKNRILLQKILLKNPKLYIFIDGFCMQLLNPFLFANSTLTRLFSLLILRYNFSSPVFAGIILGWSVSYILCIKTINWIFSYINKDPYIRHQIQSWCEVFVFVSVFGYFGSARIPLSIYPWRPKFYQVEDDDEQQTQELTSERQEKNIVSKNEKQNKNEIVVSQIMASNNTESKGLKKEQTNLNQRKNKILKELQEFEQQELEQETRKILKELQEFEPQELKQETRTQNCKEIEKENTYSNWQQFSPLEWPNFFFNFKRWTRNAYIRPYEDFQSFLKARVSQYFFGKCLSDGKERLCFTKFPALFFLEQKIDEIHSTDYEDFWINNLRNKKFYFWQELRDRLDQISNADFIVRKEDKQKYRVDLAPIENYEWLIRFEETLQKYCMQQAYKYFREKTIPWLLKKKREIAIKKQVFAIRKDALEKRVQLTLPGGDNFQIFDDPLLCGSSRVLVKYYKWVEFLSQVRLRTFTEEYVDEQKKRIEEKAIENLWKMVEKKVEEKERQEKEQQEAEQQSVEIKRGRGSVAIEVPPKEEEQLTTEEKRLLATEKVQEKLDFYDAVKTLFSFRFEKEKNELIKQFFSEEQQEQGLTNKKNSEYLDLLDFHDYLKMKDKQDPLLDYIKIPKGMIFRSSYYLKKSSKIKEYGQIVSSKFRNKKYSLPWKLFLIEKTRSTLSTNETSSKEKNTHHLIFQEQKLTNLDIGIISEKIYLNDVYISKNFGLKILYKQTDQKKKTLRNPFFFEFFSLLLFDEKSRGILLEFFEKIEWDLIERLIEVKKKKRMEFKCIKQRTNNNFFRLSLDITKELPEEEHDLIEDYEYEDQTIRSDFRTVLRKNVGYYGEGNQESILKSKNVSCNNRLYMFKGTIRPRKGKCVRPFRVQLRCLKSQTHSPLVLRMKKLFQKRKLNFQKVCTSINKFKIRLLWKFVLRKLMKIYKEFELFHSPGEEQNKKSLNAHKISLYKRKYYANLTKLDHHLYHKIRGPLLIFQALFRKIVVLPFLIGIKNVGRILLLQTPEFLEDWTELSAEVYINCTFDGVEFSEQKRPGRWWEDGFQIKILNPFRLKPWREAFGTSQKVKPTYMSIGGYEVDAPYGNKVQKLSFWKPVLTEIKKLSEIPVDSALVSFLSKVNQVVYKLRWVCTQINCNWVNIEIDISKIKKIKAVIQNRLSSFGYTTDRKRSLIRKINLTKKKEEQKQSYSKDRFVSVSKTKEKTKMLKQEIISKYKELHLIQNEIKKLKSEIYDEDVFQKEKSPKFDKKEFRVSNRIHSYRESNEGSDGSKKRVFSYPILGCNLATLFSTIILYQKHYIKKSTRHFVIKIKRIFLLNRKKIKKKQESFSLNKGNILSQAYVFHDIWRCITNNKPFFKPFLQSKETYPFIKQNIRTFLGKKKLFEYKEPHALRIKDWKHWLKCYDRYDLSSKHVWFYINPKRVRNKIGKQRKHNKNIFRLFLEDKLQNKCLPVFTSFKNKFLFKLNKCYRFNILAYNYLDFQKTGNSQLFLEREKTKRIGVYPDTSSDFLLNYILRLGSKKKKEWPVKMNDQLMTELDGIFKLNFFLKNRKEQKEDEKVETGHQKMALRRFIIKPCIFSVQKGKKLRRLPKSERKLSRKMFKKSFEIISTQDNINSELKKQKDNAFDLKKQREAAAQKKKLIQKKRLLTKAERDGMNVTEKKKSIETELETLLEQEIKLKKEEESQAELLKAKKEPPFYQKGLQGLIKENDEQQLFDKVIDQNFIGQKLKSKRGFVFFFWGKNKKKEENTKKLQVTKLPNKQPNITSKKKITSEYKLFSQEDLDQILKDPEYKKREEHLQKLLDFVDEQKDDDLIDEEIDNDMYILFPRKFYREILLWKTLKISYADLNRQLVILRKVVNDPVKKKALTNIFFQDIHLEPLYFMCEMRSLGFRQKDFRNVLLKRTAYPIAQLPTERVLTKRLINLSIELFQENLDKQKSKSFDLKLDHFILEDVFIPRHRKEFRVLNRLFFFEVGFQKEQQLNEYYRYFFLNKNNFCEGEKRKRNLVDSEQKVKRFLWPNYRLEDLLCMNRYWYNITDGSCNSIVRLRMYPLF</sequence>
<keyword evidence="3" id="KW-0934">Plastid</keyword>
<protein>
    <recommendedName>
        <fullName evidence="5">Translocon at the inner envelope membrane of chloroplasts 214</fullName>
    </recommendedName>
</protein>
<name>A0A0B5ENW3_GNEGN</name>
<feature type="coiled-coil region" evidence="1">
    <location>
        <begin position="290"/>
        <end position="318"/>
    </location>
</feature>
<feature type="transmembrane region" description="Helical" evidence="2">
    <location>
        <begin position="128"/>
        <end position="146"/>
    </location>
</feature>
<dbReference type="EMBL" id="KP099649">
    <property type="protein sequence ID" value="AJE71516.1"/>
    <property type="molecule type" value="Genomic_DNA"/>
</dbReference>
<evidence type="ECO:0000313" key="3">
    <source>
        <dbReference type="EMBL" id="AJE71516.1"/>
    </source>
</evidence>
<dbReference type="InterPro" id="IPR008896">
    <property type="entry name" value="TIC214"/>
</dbReference>
<keyword evidence="4" id="KW-0150">Chloroplast</keyword>
<keyword evidence="1" id="KW-0175">Coiled coil</keyword>
<dbReference type="GO" id="GO:0016020">
    <property type="term" value="C:membrane"/>
    <property type="evidence" value="ECO:0007669"/>
    <property type="project" value="InterPro"/>
</dbReference>
<dbReference type="PANTHER" id="PTHR18916">
    <property type="entry name" value="DYNACTIN 1-RELATED MICROTUBULE-BINDING"/>
    <property type="match status" value="1"/>
</dbReference>
<gene>
    <name evidence="3" type="primary">ycf1</name>
</gene>
<dbReference type="RefSeq" id="YP_009117889.1">
    <property type="nucleotide sequence ID" value="NC_026301.1"/>
</dbReference>
<reference evidence="3" key="2">
    <citation type="journal article" date="2016" name="New Phytol.">
        <title>Evolutionary dynamics of the plastid inverted repeat: the effects of expansion, contraction, and loss on substitution rates.</title>
        <authorList>
            <person name="Zhu A."/>
            <person name="Guo W."/>
            <person name="Gupta S."/>
            <person name="Fan W."/>
            <person name="Mower J.P."/>
        </authorList>
    </citation>
    <scope>NUCLEOTIDE SEQUENCE</scope>
</reference>
<dbReference type="PANTHER" id="PTHR18916:SF93">
    <property type="entry name" value="RESTIN HOMOLOG"/>
    <property type="match status" value="1"/>
</dbReference>
<proteinExistence type="predicted"/>
<dbReference type="EMBL" id="KR476377">
    <property type="protein sequence ID" value="ALK01073.1"/>
    <property type="molecule type" value="Genomic_DNA"/>
</dbReference>
<feature type="transmembrane region" description="Helical" evidence="2">
    <location>
        <begin position="167"/>
        <end position="190"/>
    </location>
</feature>
<dbReference type="Pfam" id="PF05758">
    <property type="entry name" value="Ycf1"/>
    <property type="match status" value="2"/>
</dbReference>
<feature type="transmembrane region" description="Helical" evidence="2">
    <location>
        <begin position="12"/>
        <end position="34"/>
    </location>
</feature>
<reference evidence="4" key="1">
    <citation type="submission" date="2015-05" db="EMBL/GenBank/DDBJ databases">
        <title>Five gymnosperm plastomes reveal rampant rearrangements in Cupressophytes and the retention of ndh pseudogenes in Abies sibirica and Pinus sylvestris.</title>
        <authorList>
            <person name="Wu Z."/>
            <person name="Arvestad L."/>
            <person name="Thompson S.L."/>
        </authorList>
    </citation>
    <scope>NUCLEOTIDE SEQUENCE</scope>
</reference>
<accession>A0A0B5ENW3</accession>
<evidence type="ECO:0000256" key="2">
    <source>
        <dbReference type="SAM" id="Phobius"/>
    </source>
</evidence>
<feature type="transmembrane region" description="Helical" evidence="2">
    <location>
        <begin position="46"/>
        <end position="65"/>
    </location>
</feature>
<keyword evidence="2" id="KW-0812">Transmembrane</keyword>
<evidence type="ECO:0000313" key="4">
    <source>
        <dbReference type="EMBL" id="ALK01073.1"/>
    </source>
</evidence>
<organism evidence="3">
    <name type="scientific">Gnetum gnemon</name>
    <name type="common">Spanish joint-fir</name>
    <name type="synonym">Gnetum acutatum</name>
    <dbReference type="NCBI Taxonomy" id="3382"/>
    <lineage>
        <taxon>Eukaryota</taxon>
        <taxon>Viridiplantae</taxon>
        <taxon>Streptophyta</taxon>
        <taxon>Embryophyta</taxon>
        <taxon>Tracheophyta</taxon>
        <taxon>Spermatophyta</taxon>
        <taxon>Gnetopsida</taxon>
        <taxon>Gnetidae</taxon>
        <taxon>Gnetales</taxon>
        <taxon>Gnetaceae</taxon>
        <taxon>Gnetum</taxon>
    </lineage>
</organism>
<feature type="coiled-coil region" evidence="1">
    <location>
        <begin position="602"/>
        <end position="629"/>
    </location>
</feature>